<comment type="caution">
    <text evidence="1">The sequence shown here is derived from an EMBL/GenBank/DDBJ whole genome shotgun (WGS) entry which is preliminary data.</text>
</comment>
<gene>
    <name evidence="1" type="ORF">E1163_18935</name>
</gene>
<protein>
    <submittedName>
        <fullName evidence="1">Uncharacterized protein</fullName>
    </submittedName>
</protein>
<accession>A0ABW9RT95</accession>
<organism evidence="1 2">
    <name type="scientific">Fulvivirga kasyanovii</name>
    <dbReference type="NCBI Taxonomy" id="396812"/>
    <lineage>
        <taxon>Bacteria</taxon>
        <taxon>Pseudomonadati</taxon>
        <taxon>Bacteroidota</taxon>
        <taxon>Cytophagia</taxon>
        <taxon>Cytophagales</taxon>
        <taxon>Fulvivirgaceae</taxon>
        <taxon>Fulvivirga</taxon>
    </lineage>
</organism>
<dbReference type="EMBL" id="SMLW01000609">
    <property type="protein sequence ID" value="MTI27040.1"/>
    <property type="molecule type" value="Genomic_DNA"/>
</dbReference>
<reference evidence="1 2" key="1">
    <citation type="submission" date="2019-02" db="EMBL/GenBank/DDBJ databases">
        <authorList>
            <person name="Goldberg S.R."/>
            <person name="Haltli B.A."/>
            <person name="Correa H."/>
            <person name="Russell K.G."/>
        </authorList>
    </citation>
    <scope>NUCLEOTIDE SEQUENCE [LARGE SCALE GENOMIC DNA]</scope>
    <source>
        <strain evidence="1 2">JCM 16186</strain>
    </source>
</reference>
<feature type="non-terminal residue" evidence="1">
    <location>
        <position position="202"/>
    </location>
</feature>
<evidence type="ECO:0000313" key="2">
    <source>
        <dbReference type="Proteomes" id="UP000798808"/>
    </source>
</evidence>
<sequence>MNKLIIVISLFMCIYSQGVGQGVEKDSIIVRAKVYEDSIALRWAPTNHILWQQLNQYGYTIERFTIIRDSIVLNDKPKFVISTDIRPYPANTWLKIIDENDYAAIAAQAIYGESFEVSTGDGADIASIVNQVQEQEMRFAYGLLAADMSYEVAKMEGLAFVDTAVVNSEKYLYRVYANLPDTTVKTYGYVFSGASDNTTLPV</sequence>
<dbReference type="RefSeq" id="WP_221418041.1">
    <property type="nucleotide sequence ID" value="NZ_SMLW01000609.1"/>
</dbReference>
<evidence type="ECO:0000313" key="1">
    <source>
        <dbReference type="EMBL" id="MTI27040.1"/>
    </source>
</evidence>
<proteinExistence type="predicted"/>
<name>A0ABW9RT95_9BACT</name>
<dbReference type="Proteomes" id="UP000798808">
    <property type="component" value="Unassembled WGS sequence"/>
</dbReference>
<keyword evidence="2" id="KW-1185">Reference proteome</keyword>